<dbReference type="GO" id="GO:0009103">
    <property type="term" value="P:lipopolysaccharide biosynthetic process"/>
    <property type="evidence" value="ECO:0007669"/>
    <property type="project" value="TreeGrafter"/>
</dbReference>
<proteinExistence type="predicted"/>
<dbReference type="PANTHER" id="PTHR46401:SF2">
    <property type="entry name" value="GLYCOSYLTRANSFERASE WBBK-RELATED"/>
    <property type="match status" value="1"/>
</dbReference>
<keyword evidence="1" id="KW-0808">Transferase</keyword>
<dbReference type="CDD" id="cd03801">
    <property type="entry name" value="GT4_PimA-like"/>
    <property type="match status" value="1"/>
</dbReference>
<dbReference type="GO" id="GO:0016757">
    <property type="term" value="F:glycosyltransferase activity"/>
    <property type="evidence" value="ECO:0007669"/>
    <property type="project" value="InterPro"/>
</dbReference>
<dbReference type="AlphaFoldDB" id="A0A6J7DTC9"/>
<evidence type="ECO:0000259" key="2">
    <source>
        <dbReference type="Pfam" id="PF00534"/>
    </source>
</evidence>
<reference evidence="3" key="1">
    <citation type="submission" date="2020-05" db="EMBL/GenBank/DDBJ databases">
        <authorList>
            <person name="Chiriac C."/>
            <person name="Salcher M."/>
            <person name="Ghai R."/>
            <person name="Kavagutti S V."/>
        </authorList>
    </citation>
    <scope>NUCLEOTIDE SEQUENCE</scope>
</reference>
<name>A0A6J7DTC9_9ZZZZ</name>
<sequence>MARVAIVSFRLGLTDGVSIEADKWTEALKTLGHEVFTVAGEGQVDFTVPGLAINAAEHPDIDELRRILDKADLVIVENLASLPLNLDARDAIYEVLRDRVAIFRHHDLPWQRPHLIHLEGPSHLGPWAHVTINDRSRTELSQRGIVATTIPNHFDCNPPVGRRELMRQAIHVKGKSPIILQPTRAIPRKNVTAGLRLSERLGGIFWLLGKAEDGFGPNLERLINLSMTGVRRGLPPGATMDDAYAGCDLVVMPSTWEGFGNPVIEAVTHRKPLARYPYPVMEEIEAHGFHFFDLDDIDGINEAMSDPYAEFLDKNVAIAKANYDLSLLPARLATLLASVGIL</sequence>
<evidence type="ECO:0000313" key="3">
    <source>
        <dbReference type="EMBL" id="CAB4872808.1"/>
    </source>
</evidence>
<dbReference type="Pfam" id="PF00534">
    <property type="entry name" value="Glycos_transf_1"/>
    <property type="match status" value="1"/>
</dbReference>
<protein>
    <submittedName>
        <fullName evidence="3">Unannotated protein</fullName>
    </submittedName>
</protein>
<evidence type="ECO:0000256" key="1">
    <source>
        <dbReference type="ARBA" id="ARBA00022679"/>
    </source>
</evidence>
<dbReference type="SUPFAM" id="SSF53756">
    <property type="entry name" value="UDP-Glycosyltransferase/glycogen phosphorylase"/>
    <property type="match status" value="1"/>
</dbReference>
<dbReference type="Gene3D" id="3.40.50.2000">
    <property type="entry name" value="Glycogen Phosphorylase B"/>
    <property type="match status" value="1"/>
</dbReference>
<accession>A0A6J7DTC9</accession>
<dbReference type="PANTHER" id="PTHR46401">
    <property type="entry name" value="GLYCOSYLTRANSFERASE WBBK-RELATED"/>
    <property type="match status" value="1"/>
</dbReference>
<dbReference type="InterPro" id="IPR001296">
    <property type="entry name" value="Glyco_trans_1"/>
</dbReference>
<dbReference type="EMBL" id="CAFBLN010000035">
    <property type="protein sequence ID" value="CAB4872808.1"/>
    <property type="molecule type" value="Genomic_DNA"/>
</dbReference>
<organism evidence="3">
    <name type="scientific">freshwater metagenome</name>
    <dbReference type="NCBI Taxonomy" id="449393"/>
    <lineage>
        <taxon>unclassified sequences</taxon>
        <taxon>metagenomes</taxon>
        <taxon>ecological metagenomes</taxon>
    </lineage>
</organism>
<gene>
    <name evidence="3" type="ORF">UFOPK3381_00909</name>
</gene>
<feature type="domain" description="Glycosyl transferase family 1" evidence="2">
    <location>
        <begin position="240"/>
        <end position="304"/>
    </location>
</feature>